<organism evidence="2 3">
    <name type="scientific">Sesamum angolense</name>
    <dbReference type="NCBI Taxonomy" id="2727404"/>
    <lineage>
        <taxon>Eukaryota</taxon>
        <taxon>Viridiplantae</taxon>
        <taxon>Streptophyta</taxon>
        <taxon>Embryophyta</taxon>
        <taxon>Tracheophyta</taxon>
        <taxon>Spermatophyta</taxon>
        <taxon>Magnoliopsida</taxon>
        <taxon>eudicotyledons</taxon>
        <taxon>Gunneridae</taxon>
        <taxon>Pentapetalae</taxon>
        <taxon>asterids</taxon>
        <taxon>lamiids</taxon>
        <taxon>Lamiales</taxon>
        <taxon>Pedaliaceae</taxon>
        <taxon>Sesamum</taxon>
    </lineage>
</organism>
<dbReference type="Pfam" id="PF02992">
    <property type="entry name" value="Transposase_21"/>
    <property type="match status" value="1"/>
</dbReference>
<sequence length="245" mass="27271">MWTVNDLPAYGMASRWSTAGVMGYPVCMDDTRAFYLQHGRKACYFDCHRQFLAAHHSYRRNKKAFTKHRVKNKVAHPRLTGDQILDRVANISPTVEMPLLLPDGYGSNHKGMKKSIFWDPLYWSTLLIRHNLDVMHIEKNVFDNILNMVMDIKGKTKDNMNTRRDLKIICNRPNLELDDAGVGARAVVAAAVVAFLAFVGLSRWIRRAATSSSEAVSQPSPIPADSVVVGSAAAGATSSQVPTRS</sequence>
<reference evidence="2" key="1">
    <citation type="submission" date="2020-06" db="EMBL/GenBank/DDBJ databases">
        <authorList>
            <person name="Li T."/>
            <person name="Hu X."/>
            <person name="Zhang T."/>
            <person name="Song X."/>
            <person name="Zhang H."/>
            <person name="Dai N."/>
            <person name="Sheng W."/>
            <person name="Hou X."/>
            <person name="Wei L."/>
        </authorList>
    </citation>
    <scope>NUCLEOTIDE SEQUENCE</scope>
    <source>
        <strain evidence="2">K16</strain>
        <tissue evidence="2">Leaf</tissue>
    </source>
</reference>
<evidence type="ECO:0000313" key="2">
    <source>
        <dbReference type="EMBL" id="KAK4397864.1"/>
    </source>
</evidence>
<dbReference type="AlphaFoldDB" id="A0AAE2BU41"/>
<reference evidence="2" key="2">
    <citation type="journal article" date="2024" name="Plant">
        <title>Genomic evolution and insights into agronomic trait innovations of Sesamum species.</title>
        <authorList>
            <person name="Miao H."/>
            <person name="Wang L."/>
            <person name="Qu L."/>
            <person name="Liu H."/>
            <person name="Sun Y."/>
            <person name="Le M."/>
            <person name="Wang Q."/>
            <person name="Wei S."/>
            <person name="Zheng Y."/>
            <person name="Lin W."/>
            <person name="Duan Y."/>
            <person name="Cao H."/>
            <person name="Xiong S."/>
            <person name="Wang X."/>
            <person name="Wei L."/>
            <person name="Li C."/>
            <person name="Ma Q."/>
            <person name="Ju M."/>
            <person name="Zhao R."/>
            <person name="Li G."/>
            <person name="Mu C."/>
            <person name="Tian Q."/>
            <person name="Mei H."/>
            <person name="Zhang T."/>
            <person name="Gao T."/>
            <person name="Zhang H."/>
        </authorList>
    </citation>
    <scope>NUCLEOTIDE SEQUENCE</scope>
    <source>
        <strain evidence="2">K16</strain>
    </source>
</reference>
<evidence type="ECO:0000313" key="3">
    <source>
        <dbReference type="Proteomes" id="UP001289374"/>
    </source>
</evidence>
<name>A0AAE2BU41_9LAMI</name>
<keyword evidence="1" id="KW-1133">Transmembrane helix</keyword>
<dbReference type="PANTHER" id="PTHR10775">
    <property type="entry name" value="OS08G0208400 PROTEIN"/>
    <property type="match status" value="1"/>
</dbReference>
<keyword evidence="3" id="KW-1185">Reference proteome</keyword>
<gene>
    <name evidence="2" type="ORF">Sango_1261900</name>
</gene>
<protein>
    <submittedName>
        <fullName evidence="2">Uncharacterized protein</fullName>
    </submittedName>
</protein>
<keyword evidence="1" id="KW-0472">Membrane</keyword>
<evidence type="ECO:0000256" key="1">
    <source>
        <dbReference type="SAM" id="Phobius"/>
    </source>
</evidence>
<dbReference type="InterPro" id="IPR004242">
    <property type="entry name" value="Transposase_21"/>
</dbReference>
<feature type="transmembrane region" description="Helical" evidence="1">
    <location>
        <begin position="182"/>
        <end position="201"/>
    </location>
</feature>
<dbReference type="EMBL" id="JACGWL010000007">
    <property type="protein sequence ID" value="KAK4397864.1"/>
    <property type="molecule type" value="Genomic_DNA"/>
</dbReference>
<dbReference type="Proteomes" id="UP001289374">
    <property type="component" value="Unassembled WGS sequence"/>
</dbReference>
<comment type="caution">
    <text evidence="2">The sequence shown here is derived from an EMBL/GenBank/DDBJ whole genome shotgun (WGS) entry which is preliminary data.</text>
</comment>
<proteinExistence type="predicted"/>
<accession>A0AAE2BU41</accession>
<keyword evidence="1" id="KW-0812">Transmembrane</keyword>
<dbReference type="PANTHER" id="PTHR10775:SF183">
    <property type="entry name" value="TRANSPOSON, EN_SPM-LIKE, TRANSPOSASE-ASSOCIATED DOMAIN PROTEIN-RELATED"/>
    <property type="match status" value="1"/>
</dbReference>